<proteinExistence type="predicted"/>
<dbReference type="InterPro" id="IPR001126">
    <property type="entry name" value="UmuC"/>
</dbReference>
<dbReference type="AlphaFoldDB" id="A0A3M7M9W0"/>
<reference evidence="3 4" key="1">
    <citation type="journal article" date="2014" name="PLoS ONE">
        <title>De novo Genome Assembly of the Fungal Plant Pathogen Pyrenophora semeniperda.</title>
        <authorList>
            <person name="Soliai M.M."/>
            <person name="Meyer S.E."/>
            <person name="Udall J.A."/>
            <person name="Elzinga D.E."/>
            <person name="Hermansen R.A."/>
            <person name="Bodily P.M."/>
            <person name="Hart A.A."/>
            <person name="Coleman C.E."/>
        </authorList>
    </citation>
    <scope>NUCLEOTIDE SEQUENCE [LARGE SCALE GENOMIC DNA]</scope>
    <source>
        <strain evidence="3 4">CCB06</strain>
        <tissue evidence="3">Mycelium</tissue>
    </source>
</reference>
<dbReference type="Gene3D" id="3.30.1490.100">
    <property type="entry name" value="DNA polymerase, Y-family, little finger domain"/>
    <property type="match status" value="1"/>
</dbReference>
<dbReference type="PANTHER" id="PTHR46404:SF1">
    <property type="entry name" value="DNA POLYMERASE IOTA"/>
    <property type="match status" value="1"/>
</dbReference>
<dbReference type="Proteomes" id="UP000265663">
    <property type="component" value="Unassembled WGS sequence"/>
</dbReference>
<gene>
    <name evidence="3" type="ORF">GMOD_00005777</name>
</gene>
<name>A0A3M7M9W0_9PLEO</name>
<dbReference type="InterPro" id="IPR043128">
    <property type="entry name" value="Rev_trsase/Diguanyl_cyclase"/>
</dbReference>
<dbReference type="GO" id="GO:0003887">
    <property type="term" value="F:DNA-directed DNA polymerase activity"/>
    <property type="evidence" value="ECO:0007669"/>
    <property type="project" value="TreeGrafter"/>
</dbReference>
<dbReference type="PROSITE" id="PS50173">
    <property type="entry name" value="UMUC"/>
    <property type="match status" value="1"/>
</dbReference>
<feature type="domain" description="UmuC" evidence="2">
    <location>
        <begin position="52"/>
        <end position="329"/>
    </location>
</feature>
<dbReference type="SUPFAM" id="SSF56672">
    <property type="entry name" value="DNA/RNA polymerases"/>
    <property type="match status" value="1"/>
</dbReference>
<protein>
    <recommendedName>
        <fullName evidence="2">UmuC domain-containing protein</fullName>
    </recommendedName>
</protein>
<dbReference type="EMBL" id="KE747826">
    <property type="protein sequence ID" value="RMZ71252.1"/>
    <property type="molecule type" value="Genomic_DNA"/>
</dbReference>
<keyword evidence="4" id="KW-1185">Reference proteome</keyword>
<evidence type="ECO:0000256" key="1">
    <source>
        <dbReference type="SAM" id="MobiDB-lite"/>
    </source>
</evidence>
<evidence type="ECO:0000313" key="4">
    <source>
        <dbReference type="Proteomes" id="UP000265663"/>
    </source>
</evidence>
<dbReference type="GO" id="GO:0003684">
    <property type="term" value="F:damaged DNA binding"/>
    <property type="evidence" value="ECO:0007669"/>
    <property type="project" value="InterPro"/>
</dbReference>
<dbReference type="FunFam" id="3.40.1170.60:FF:000006">
    <property type="entry name" value="DNA polymerase iota"/>
    <property type="match status" value="1"/>
</dbReference>
<dbReference type="Gene3D" id="3.40.1170.60">
    <property type="match status" value="1"/>
</dbReference>
<evidence type="ECO:0000313" key="3">
    <source>
        <dbReference type="EMBL" id="RMZ71252.1"/>
    </source>
</evidence>
<sequence>MPLDSIILHFVRKHHTQPSTALAALHIARVRHAQPACANAMSCIVPCPAPQDCFYASVFEHQDPSLKSLPLAVQQKQIIVTCNYEARRRGLRKLQLIHEAKKVCPDVVIVLGEDLTRFRDASKHLYSFLRSFSWNSRCERLGFDEVDSPSKVHFPPPSHPMRIRRIRWTLHVKSLTAEADQVFLDVTDIIDYNVSILNYHHLTNAFFCLAKDDPTVGFPYNAARLTGHVYCKTATENLETTSLDPLHLRLALGSHLAHYIRTKLELEKGYTATAGVSTNKLLAKLVGSTHKPNAQTTLLPPYVTADDETTDNVTSFIDDHEVGQIPGIGFKIAQKLRAYALQRPAEIHVGLVYGETKEKVLVHDIRTCPGIGPETLERVLGGPGVPKGIGTKVWGLLNGCDGAEVGQAREVPRQISIEDSYIRLERIEEVTKELRMLATRLLERMHTDLLGEDNDVNMLDKVALAYPESTKHWLAHPKTIRLSTRPRPPQNADGSRNRSFARISKSAQMPTFVFSLTDGIDVIANRLLNETLLPLFRKLHPEKSGWNLSLINVAVTNMVDAASETGGIGRDIGKMFKRQDAVLKQWRVEEPATMQARKDAPERVGSEDAPRPSQEDERCVVDTWESEDEDMIDGDSFRCDECGALMPTFAMGAHYRWHASM</sequence>
<feature type="region of interest" description="Disordered" evidence="1">
    <location>
        <begin position="592"/>
        <end position="618"/>
    </location>
</feature>
<dbReference type="OrthoDB" id="447129at2759"/>
<dbReference type="Gene3D" id="3.30.70.270">
    <property type="match status" value="1"/>
</dbReference>
<dbReference type="GO" id="GO:0070987">
    <property type="term" value="P:error-free translesion synthesis"/>
    <property type="evidence" value="ECO:0007669"/>
    <property type="project" value="UniProtKB-ARBA"/>
</dbReference>
<organism evidence="3 4">
    <name type="scientific">Pyrenophora seminiperda CCB06</name>
    <dbReference type="NCBI Taxonomy" id="1302712"/>
    <lineage>
        <taxon>Eukaryota</taxon>
        <taxon>Fungi</taxon>
        <taxon>Dikarya</taxon>
        <taxon>Ascomycota</taxon>
        <taxon>Pezizomycotina</taxon>
        <taxon>Dothideomycetes</taxon>
        <taxon>Pleosporomycetidae</taxon>
        <taxon>Pleosporales</taxon>
        <taxon>Pleosporineae</taxon>
        <taxon>Pleosporaceae</taxon>
        <taxon>Pyrenophora</taxon>
    </lineage>
</organism>
<dbReference type="InterPro" id="IPR036775">
    <property type="entry name" value="DNA_pol_Y-fam_lit_finger_sf"/>
</dbReference>
<dbReference type="InterPro" id="IPR043502">
    <property type="entry name" value="DNA/RNA_pol_sf"/>
</dbReference>
<dbReference type="Pfam" id="PF00817">
    <property type="entry name" value="IMS"/>
    <property type="match status" value="2"/>
</dbReference>
<dbReference type="InterPro" id="IPR017961">
    <property type="entry name" value="DNA_pol_Y-fam_little_finger"/>
</dbReference>
<dbReference type="Pfam" id="PF11799">
    <property type="entry name" value="IMS_C"/>
    <property type="match status" value="1"/>
</dbReference>
<dbReference type="PANTHER" id="PTHR46404">
    <property type="entry name" value="DNA POLYMERASE IOTA"/>
    <property type="match status" value="1"/>
</dbReference>
<accession>A0A3M7M9W0</accession>
<dbReference type="InterPro" id="IPR003583">
    <property type="entry name" value="Hlx-hairpin-Hlx_DNA-bd_motif"/>
</dbReference>
<dbReference type="SMART" id="SM00278">
    <property type="entry name" value="HhH1"/>
    <property type="match status" value="2"/>
</dbReference>
<dbReference type="GO" id="GO:0006281">
    <property type="term" value="P:DNA repair"/>
    <property type="evidence" value="ECO:0007669"/>
    <property type="project" value="InterPro"/>
</dbReference>
<evidence type="ECO:0000259" key="2">
    <source>
        <dbReference type="PROSITE" id="PS50173"/>
    </source>
</evidence>